<reference evidence="1 2" key="1">
    <citation type="submission" date="2019-03" db="EMBL/GenBank/DDBJ databases">
        <title>Draft genome sequence of Xylaria hypoxylon DSM 108379, a ubiquitous saprotrophic-parasitic fungi on hardwood.</title>
        <authorList>
            <person name="Buettner E."/>
            <person name="Leonhardt S."/>
            <person name="Gebauer A.M."/>
            <person name="Liers C."/>
            <person name="Hofrichter M."/>
            <person name="Kellner H."/>
        </authorList>
    </citation>
    <scope>NUCLEOTIDE SEQUENCE [LARGE SCALE GENOMIC DNA]</scope>
    <source>
        <strain evidence="1 2">DSM 108379</strain>
    </source>
</reference>
<proteinExistence type="predicted"/>
<comment type="caution">
    <text evidence="1">The sequence shown here is derived from an EMBL/GenBank/DDBJ whole genome shotgun (WGS) entry which is preliminary data.</text>
</comment>
<evidence type="ECO:0000313" key="2">
    <source>
        <dbReference type="Proteomes" id="UP000297716"/>
    </source>
</evidence>
<dbReference type="Proteomes" id="UP000297716">
    <property type="component" value="Unassembled WGS sequence"/>
</dbReference>
<keyword evidence="2" id="KW-1185">Reference proteome</keyword>
<name>A0A4Z0Z8N9_9PEZI</name>
<accession>A0A4Z0Z8N9</accession>
<gene>
    <name evidence="1" type="ORF">E0Z10_g2980</name>
</gene>
<evidence type="ECO:0000313" key="1">
    <source>
        <dbReference type="EMBL" id="TGJ85746.1"/>
    </source>
</evidence>
<protein>
    <submittedName>
        <fullName evidence="1">Uncharacterized protein</fullName>
    </submittedName>
</protein>
<dbReference type="OrthoDB" id="4633200at2759"/>
<dbReference type="AlphaFoldDB" id="A0A4Z0Z8N9"/>
<organism evidence="1 2">
    <name type="scientific">Xylaria hypoxylon</name>
    <dbReference type="NCBI Taxonomy" id="37992"/>
    <lineage>
        <taxon>Eukaryota</taxon>
        <taxon>Fungi</taxon>
        <taxon>Dikarya</taxon>
        <taxon>Ascomycota</taxon>
        <taxon>Pezizomycotina</taxon>
        <taxon>Sordariomycetes</taxon>
        <taxon>Xylariomycetidae</taxon>
        <taxon>Xylariales</taxon>
        <taxon>Xylariaceae</taxon>
        <taxon>Xylaria</taxon>
    </lineage>
</organism>
<sequence length="181" mass="20927">MSENLSSQPLTMTPELERILARGRHIHPTMPDDWTGDMSRYDETMDPILPSLDDKRGILRFLGLNDNMINWALEKYQEEHQPGPGKQPDPETLVAKFTLICDHEIIEGHKFPLIDRLWDIVRGRDTELSLDLEENYEAVSERAFALNSPFFVAFTHQKRVIARKHIGNTTTYKVTKSKQIP</sequence>
<dbReference type="EMBL" id="SKBN01000039">
    <property type="protein sequence ID" value="TGJ85746.1"/>
    <property type="molecule type" value="Genomic_DNA"/>
</dbReference>